<proteinExistence type="predicted"/>
<evidence type="ECO:0000313" key="4">
    <source>
        <dbReference type="Proteomes" id="UP000295703"/>
    </source>
</evidence>
<evidence type="ECO:0000259" key="2">
    <source>
        <dbReference type="Pfam" id="PF07985"/>
    </source>
</evidence>
<keyword evidence="4" id="KW-1185">Reference proteome</keyword>
<dbReference type="PANTHER" id="PTHR42080">
    <property type="entry name" value="SRR1 DOMAIN-CONTAINING PROTEIN"/>
    <property type="match status" value="1"/>
</dbReference>
<organism evidence="3 4">
    <name type="scientific">Colletotrichum trifolii</name>
    <dbReference type="NCBI Taxonomy" id="5466"/>
    <lineage>
        <taxon>Eukaryota</taxon>
        <taxon>Fungi</taxon>
        <taxon>Dikarya</taxon>
        <taxon>Ascomycota</taxon>
        <taxon>Pezizomycotina</taxon>
        <taxon>Sordariomycetes</taxon>
        <taxon>Hypocreomycetidae</taxon>
        <taxon>Glomerellales</taxon>
        <taxon>Glomerellaceae</taxon>
        <taxon>Colletotrichum</taxon>
        <taxon>Colletotrichum orbiculare species complex</taxon>
    </lineage>
</organism>
<feature type="region of interest" description="Disordered" evidence="1">
    <location>
        <begin position="1"/>
        <end position="29"/>
    </location>
</feature>
<gene>
    <name evidence="3" type="ORF">CTRI78_v003175</name>
</gene>
<comment type="caution">
    <text evidence="3">The sequence shown here is derived from an EMBL/GenBank/DDBJ whole genome shotgun (WGS) entry which is preliminary data.</text>
</comment>
<dbReference type="Proteomes" id="UP000295703">
    <property type="component" value="Unassembled WGS sequence"/>
</dbReference>
<dbReference type="EMBL" id="RYZW01000019">
    <property type="protein sequence ID" value="TDZ66132.1"/>
    <property type="molecule type" value="Genomic_DNA"/>
</dbReference>
<dbReference type="AlphaFoldDB" id="A0A4R8RK08"/>
<name>A0A4R8RK08_COLTR</name>
<protein>
    <recommendedName>
        <fullName evidence="2">SRR1-like domain-containing protein</fullName>
    </recommendedName>
</protein>
<evidence type="ECO:0000256" key="1">
    <source>
        <dbReference type="SAM" id="MobiDB-lite"/>
    </source>
</evidence>
<dbReference type="InterPro" id="IPR012942">
    <property type="entry name" value="SRR1-like"/>
</dbReference>
<dbReference type="Pfam" id="PF07985">
    <property type="entry name" value="SRR1"/>
    <property type="match status" value="1"/>
</dbReference>
<sequence length="367" mass="41821">MSKSIPADDAGGTNSLERTAESSSNESIMTVPCKSEMAQEMWALYQKGEPLFTRKMIENADNQARLTLGKEMLLYGIDGRKYTVTYDEPEYKFEDGSPIYVSGLSFRGIHMLTDTNEYGWKIAPFCSTLILVCKDRTRYKEPSSSELDAVRARFQDQQVMWHNSKTYSSFVTKFEAAIVPDRVEKIVCFGLGRLMSLWDTSHVDGTQNRERAWVQHAMALTMAKCIGLASGRKISLYTQDPDYRSVDKKFLEEVGFTICDGSKGLLMTDERTLVFSVAPLMPLKQIIADIARPEAMVWDMPHQQANFASRAVPDWIKENRELFTSYNINEESSRSLAMKENYNVQQIASSRSWFGNLELLVKKQDCR</sequence>
<dbReference type="PANTHER" id="PTHR42080:SF3">
    <property type="entry name" value="SRR1-LIKE DOMAIN-CONTAINING PROTEIN"/>
    <property type="match status" value="1"/>
</dbReference>
<accession>A0A4R8RK08</accession>
<evidence type="ECO:0000313" key="3">
    <source>
        <dbReference type="EMBL" id="TDZ66132.1"/>
    </source>
</evidence>
<feature type="compositionally biased region" description="Polar residues" evidence="1">
    <location>
        <begin position="12"/>
        <end position="28"/>
    </location>
</feature>
<reference evidence="3 4" key="1">
    <citation type="submission" date="2018-12" db="EMBL/GenBank/DDBJ databases">
        <title>Genome sequence and assembly of Colletotrichum trifolii.</title>
        <authorList>
            <person name="Gan P."/>
            <person name="Shirasu K."/>
        </authorList>
    </citation>
    <scope>NUCLEOTIDE SEQUENCE [LARGE SCALE GENOMIC DNA]</scope>
    <source>
        <strain evidence="3 4">543-2</strain>
    </source>
</reference>
<feature type="domain" description="SRR1-like" evidence="2">
    <location>
        <begin position="181"/>
        <end position="291"/>
    </location>
</feature>